<proteinExistence type="predicted"/>
<sequence>MVISIPSLIGILLTALASTSLLVNLFVLFILYRGGLLKASKSSIYLLAFASIMSNCIRAAMIAFYMGPSVILQTYIFSDDPYDIINAIISYMENATWNVDMLISTTIAINR</sequence>
<keyword evidence="1" id="KW-0812">Transmembrane</keyword>
<dbReference type="PANTHER" id="PTHR22718">
    <property type="entry name" value="SERPENTINE RECEPTOR, CLASS X"/>
    <property type="match status" value="1"/>
</dbReference>
<keyword evidence="1" id="KW-1133">Transmembrane helix</keyword>
<reference evidence="3" key="1">
    <citation type="submission" date="2022-11" db="UniProtKB">
        <authorList>
            <consortium name="WormBaseParasite"/>
        </authorList>
    </citation>
    <scope>IDENTIFICATION</scope>
</reference>
<dbReference type="WBParaSite" id="ACRNAN_scaffold1945.g8362.t1">
    <property type="protein sequence ID" value="ACRNAN_scaffold1945.g8362.t1"/>
    <property type="gene ID" value="ACRNAN_scaffold1945.g8362"/>
</dbReference>
<organism evidence="2 3">
    <name type="scientific">Acrobeloides nanus</name>
    <dbReference type="NCBI Taxonomy" id="290746"/>
    <lineage>
        <taxon>Eukaryota</taxon>
        <taxon>Metazoa</taxon>
        <taxon>Ecdysozoa</taxon>
        <taxon>Nematoda</taxon>
        <taxon>Chromadorea</taxon>
        <taxon>Rhabditida</taxon>
        <taxon>Tylenchina</taxon>
        <taxon>Cephalobomorpha</taxon>
        <taxon>Cephaloboidea</taxon>
        <taxon>Cephalobidae</taxon>
        <taxon>Acrobeloides</taxon>
    </lineage>
</organism>
<feature type="transmembrane region" description="Helical" evidence="1">
    <location>
        <begin position="44"/>
        <end position="66"/>
    </location>
</feature>
<keyword evidence="1" id="KW-0472">Membrane</keyword>
<accession>A0A914D5S4</accession>
<evidence type="ECO:0000313" key="3">
    <source>
        <dbReference type="WBParaSite" id="ACRNAN_scaffold1945.g8362.t1"/>
    </source>
</evidence>
<dbReference type="AlphaFoldDB" id="A0A914D5S4"/>
<dbReference type="Proteomes" id="UP000887540">
    <property type="component" value="Unplaced"/>
</dbReference>
<keyword evidence="2" id="KW-1185">Reference proteome</keyword>
<protein>
    <submittedName>
        <fullName evidence="3">7TM GPCR serpentine receptor class x (Srx) domain-containing protein</fullName>
    </submittedName>
</protein>
<evidence type="ECO:0000256" key="1">
    <source>
        <dbReference type="SAM" id="Phobius"/>
    </source>
</evidence>
<name>A0A914D5S4_9BILA</name>
<dbReference type="PANTHER" id="PTHR22718:SF11">
    <property type="entry name" value="7TM GPCR SERPENTINE RECEPTOR CLASS X (SRX) DOMAIN-CONTAINING PROTEIN"/>
    <property type="match status" value="1"/>
</dbReference>
<feature type="transmembrane region" description="Helical" evidence="1">
    <location>
        <begin position="6"/>
        <end position="32"/>
    </location>
</feature>
<evidence type="ECO:0000313" key="2">
    <source>
        <dbReference type="Proteomes" id="UP000887540"/>
    </source>
</evidence>